<evidence type="ECO:0000313" key="1">
    <source>
        <dbReference type="EMBL" id="AMQ00965.1"/>
    </source>
</evidence>
<accession>A0A127VI12</accession>
<dbReference type="Proteomes" id="UP000071561">
    <property type="component" value="Chromosome"/>
</dbReference>
<sequence>MESIEQLSKIIVETTRDLLTHKDMPGDVGTPENFAIECAEQRITWYINDVLAVINNINQTSLNKMDRAQRLIELEEKYGIPKTHLIIQ</sequence>
<name>A0A127VI12_9SPHI</name>
<dbReference type="AlphaFoldDB" id="A0A127VI12"/>
<protein>
    <submittedName>
        <fullName evidence="1">Uncharacterized protein</fullName>
    </submittedName>
</protein>
<dbReference type="EMBL" id="CP014504">
    <property type="protein sequence ID" value="AMQ00965.1"/>
    <property type="molecule type" value="Genomic_DNA"/>
</dbReference>
<evidence type="ECO:0000313" key="2">
    <source>
        <dbReference type="Proteomes" id="UP000071561"/>
    </source>
</evidence>
<keyword evidence="2" id="KW-1185">Reference proteome</keyword>
<reference evidence="1 2" key="1">
    <citation type="submission" date="2016-03" db="EMBL/GenBank/DDBJ databases">
        <title>Complete genome sequence of Pedobacter cryoconitis PAMC 27485.</title>
        <authorList>
            <person name="Lee J."/>
            <person name="Kim O.-S."/>
        </authorList>
    </citation>
    <scope>NUCLEOTIDE SEQUENCE [LARGE SCALE GENOMIC DNA]</scope>
    <source>
        <strain evidence="1 2">PAMC 27485</strain>
    </source>
</reference>
<dbReference type="PATRIC" id="fig|188932.3.peg.4270"/>
<dbReference type="KEGG" id="pcm:AY601_4114"/>
<dbReference type="RefSeq" id="WP_068404541.1">
    <property type="nucleotide sequence ID" value="NZ_CP014504.1"/>
</dbReference>
<gene>
    <name evidence="1" type="ORF">AY601_4114</name>
</gene>
<organism evidence="1 2">
    <name type="scientific">Pedobacter cryoconitis</name>
    <dbReference type="NCBI Taxonomy" id="188932"/>
    <lineage>
        <taxon>Bacteria</taxon>
        <taxon>Pseudomonadati</taxon>
        <taxon>Bacteroidota</taxon>
        <taxon>Sphingobacteriia</taxon>
        <taxon>Sphingobacteriales</taxon>
        <taxon>Sphingobacteriaceae</taxon>
        <taxon>Pedobacter</taxon>
    </lineage>
</organism>
<proteinExistence type="predicted"/>